<keyword evidence="1" id="KW-0472">Membrane</keyword>
<dbReference type="EMBL" id="CM002869">
    <property type="protein sequence ID" value="KFK42655.1"/>
    <property type="molecule type" value="Genomic_DNA"/>
</dbReference>
<sequence length="337" mass="37711">MASSTVALFTFRSAPSALPSQVFEMVIDQENPPLPPKPPDPPDLLELTAAPSRLFISFKLHHLRNKPVTSLDPKGTRSRSFPVCSQDFVLSSPGDCFPTYLCPLVAVSHLRILDVTGEVVSDEDPKGLNFSSRWSYNRKPLHHRRSSELVVVPTITGGPPLLRCNTTPQRSQPLSVPRTQSLLGGPKKWAWPNKLSYLNHTSVLTFVDRDCQPSLAFGKSFVSLWERSLPLSFFEERYVQPYFLCLEKSISHPSSQSLVLVLFLAGEGTTGQSFPVVFILILVRCCILLGLTLSVTSTNMFGYDLILFSVKERSILTTLLECVYKSLAWQLMMFMCR</sequence>
<dbReference type="OrthoDB" id="10658845at2759"/>
<keyword evidence="1" id="KW-0812">Transmembrane</keyword>
<name>A0A087HKK3_ARAAL</name>
<accession>A0A087HKK3</accession>
<dbReference type="AlphaFoldDB" id="A0A087HKK3"/>
<evidence type="ECO:0000313" key="3">
    <source>
        <dbReference type="Proteomes" id="UP000029120"/>
    </source>
</evidence>
<keyword evidence="1" id="KW-1133">Transmembrane helix</keyword>
<dbReference type="Gramene" id="KFK42655">
    <property type="protein sequence ID" value="KFK42655"/>
    <property type="gene ID" value="AALP_AA1G022800"/>
</dbReference>
<evidence type="ECO:0000313" key="2">
    <source>
        <dbReference type="EMBL" id="KFK42655.1"/>
    </source>
</evidence>
<reference evidence="3" key="1">
    <citation type="journal article" date="2015" name="Nat. Plants">
        <title>Genome expansion of Arabis alpina linked with retrotransposition and reduced symmetric DNA methylation.</title>
        <authorList>
            <person name="Willing E.M."/>
            <person name="Rawat V."/>
            <person name="Mandakova T."/>
            <person name="Maumus F."/>
            <person name="James G.V."/>
            <person name="Nordstroem K.J."/>
            <person name="Becker C."/>
            <person name="Warthmann N."/>
            <person name="Chica C."/>
            <person name="Szarzynska B."/>
            <person name="Zytnicki M."/>
            <person name="Albani M.C."/>
            <person name="Kiefer C."/>
            <person name="Bergonzi S."/>
            <person name="Castaings L."/>
            <person name="Mateos J.L."/>
            <person name="Berns M.C."/>
            <person name="Bujdoso N."/>
            <person name="Piofczyk T."/>
            <person name="de Lorenzo L."/>
            <person name="Barrero-Sicilia C."/>
            <person name="Mateos I."/>
            <person name="Piednoel M."/>
            <person name="Hagmann J."/>
            <person name="Chen-Min-Tao R."/>
            <person name="Iglesias-Fernandez R."/>
            <person name="Schuster S.C."/>
            <person name="Alonso-Blanco C."/>
            <person name="Roudier F."/>
            <person name="Carbonero P."/>
            <person name="Paz-Ares J."/>
            <person name="Davis S.J."/>
            <person name="Pecinka A."/>
            <person name="Quesneville H."/>
            <person name="Colot V."/>
            <person name="Lysak M.A."/>
            <person name="Weigel D."/>
            <person name="Coupland G."/>
            <person name="Schneeberger K."/>
        </authorList>
    </citation>
    <scope>NUCLEOTIDE SEQUENCE [LARGE SCALE GENOMIC DNA]</scope>
    <source>
        <strain evidence="3">cv. Pajares</strain>
    </source>
</reference>
<proteinExistence type="predicted"/>
<evidence type="ECO:0000256" key="1">
    <source>
        <dbReference type="SAM" id="Phobius"/>
    </source>
</evidence>
<feature type="transmembrane region" description="Helical" evidence="1">
    <location>
        <begin position="274"/>
        <end position="295"/>
    </location>
</feature>
<protein>
    <submittedName>
        <fullName evidence="2">Uncharacterized protein</fullName>
    </submittedName>
</protein>
<organism evidence="2 3">
    <name type="scientific">Arabis alpina</name>
    <name type="common">Alpine rock-cress</name>
    <dbReference type="NCBI Taxonomy" id="50452"/>
    <lineage>
        <taxon>Eukaryota</taxon>
        <taxon>Viridiplantae</taxon>
        <taxon>Streptophyta</taxon>
        <taxon>Embryophyta</taxon>
        <taxon>Tracheophyta</taxon>
        <taxon>Spermatophyta</taxon>
        <taxon>Magnoliopsida</taxon>
        <taxon>eudicotyledons</taxon>
        <taxon>Gunneridae</taxon>
        <taxon>Pentapetalae</taxon>
        <taxon>rosids</taxon>
        <taxon>malvids</taxon>
        <taxon>Brassicales</taxon>
        <taxon>Brassicaceae</taxon>
        <taxon>Arabideae</taxon>
        <taxon>Arabis</taxon>
    </lineage>
</organism>
<gene>
    <name evidence="2" type="ordered locus">AALP_Aa1g022800</name>
</gene>
<dbReference type="Proteomes" id="UP000029120">
    <property type="component" value="Chromosome 1"/>
</dbReference>
<keyword evidence="3" id="KW-1185">Reference proteome</keyword>